<dbReference type="EMBL" id="UWOC01000145">
    <property type="protein sequence ID" value="VCU09336.1"/>
    <property type="molecule type" value="Genomic_DNA"/>
</dbReference>
<dbReference type="RefSeq" id="WP_129609252.1">
    <property type="nucleotide sequence ID" value="NZ_UWOC01000145.1"/>
</dbReference>
<dbReference type="PANTHER" id="PTHR44998:SF1">
    <property type="entry name" value="UDP-N-ACETYLGLUCOSAMINE--PEPTIDE N-ACETYLGLUCOSAMINYLTRANSFERASE 110 KDA SUBUNIT"/>
    <property type="match status" value="1"/>
</dbReference>
<keyword evidence="5" id="KW-0808">Transferase</keyword>
<feature type="repeat" description="TPR" evidence="8">
    <location>
        <begin position="82"/>
        <end position="115"/>
    </location>
</feature>
<feature type="domain" description="O-GlcNAc transferase C-terminal" evidence="9">
    <location>
        <begin position="501"/>
        <end position="680"/>
    </location>
</feature>
<evidence type="ECO:0000256" key="2">
    <source>
        <dbReference type="ARBA" id="ARBA00005386"/>
    </source>
</evidence>
<dbReference type="Pfam" id="PF13432">
    <property type="entry name" value="TPR_16"/>
    <property type="match status" value="3"/>
</dbReference>
<dbReference type="PANTHER" id="PTHR44998">
    <property type="match status" value="1"/>
</dbReference>
<feature type="domain" description="O-GlcNAc transferase C-terminal" evidence="9">
    <location>
        <begin position="336"/>
        <end position="485"/>
    </location>
</feature>
<accession>A0A3S4BWS8</accession>
<evidence type="ECO:0000313" key="10">
    <source>
        <dbReference type="EMBL" id="VCU09336.1"/>
    </source>
</evidence>
<name>A0A3S4BWS8_9BRAD</name>
<evidence type="ECO:0000256" key="3">
    <source>
        <dbReference type="ARBA" id="ARBA00011970"/>
    </source>
</evidence>
<dbReference type="Gene3D" id="1.25.40.10">
    <property type="entry name" value="Tetratricopeptide repeat domain"/>
    <property type="match status" value="3"/>
</dbReference>
<dbReference type="OrthoDB" id="146908at2"/>
<evidence type="ECO:0000256" key="8">
    <source>
        <dbReference type="PROSITE-ProRule" id="PRU00339"/>
    </source>
</evidence>
<dbReference type="PROSITE" id="PS50005">
    <property type="entry name" value="TPR"/>
    <property type="match status" value="5"/>
</dbReference>
<evidence type="ECO:0000313" key="11">
    <source>
        <dbReference type="Proteomes" id="UP000289200"/>
    </source>
</evidence>
<evidence type="ECO:0000256" key="5">
    <source>
        <dbReference type="ARBA" id="ARBA00022679"/>
    </source>
</evidence>
<dbReference type="PROSITE" id="PS50293">
    <property type="entry name" value="TPR_REGION"/>
    <property type="match status" value="1"/>
</dbReference>
<comment type="similarity">
    <text evidence="2">Belongs to the glycosyltransferase 41 family. O-GlcNAc transferase subfamily.</text>
</comment>
<dbReference type="Gene3D" id="3.40.50.11380">
    <property type="match status" value="1"/>
</dbReference>
<dbReference type="GO" id="GO:0006493">
    <property type="term" value="P:protein O-linked glycosylation"/>
    <property type="evidence" value="ECO:0007669"/>
    <property type="project" value="TreeGrafter"/>
</dbReference>
<dbReference type="SMART" id="SM00028">
    <property type="entry name" value="TPR"/>
    <property type="match status" value="7"/>
</dbReference>
<dbReference type="Proteomes" id="UP000289200">
    <property type="component" value="Unassembled WGS sequence"/>
</dbReference>
<dbReference type="SUPFAM" id="SSF48452">
    <property type="entry name" value="TPR-like"/>
    <property type="match status" value="1"/>
</dbReference>
<proteinExistence type="inferred from homology"/>
<dbReference type="GO" id="GO:0097363">
    <property type="term" value="F:protein O-acetylglucosaminyltransferase activity"/>
    <property type="evidence" value="ECO:0007669"/>
    <property type="project" value="UniProtKB-EC"/>
</dbReference>
<feature type="repeat" description="TPR" evidence="8">
    <location>
        <begin position="116"/>
        <end position="149"/>
    </location>
</feature>
<dbReference type="InterPro" id="IPR019734">
    <property type="entry name" value="TPR_rpt"/>
</dbReference>
<dbReference type="InterPro" id="IPR011990">
    <property type="entry name" value="TPR-like_helical_dom_sf"/>
</dbReference>
<comment type="caution">
    <text evidence="10">The sequence shown here is derived from an EMBL/GenBank/DDBJ whole genome shotgun (WGS) entry which is preliminary data.</text>
</comment>
<dbReference type="Pfam" id="PF13844">
    <property type="entry name" value="Glyco_transf_41"/>
    <property type="match status" value="2"/>
</dbReference>
<evidence type="ECO:0000256" key="7">
    <source>
        <dbReference type="ARBA" id="ARBA00022803"/>
    </source>
</evidence>
<keyword evidence="11" id="KW-1185">Reference proteome</keyword>
<evidence type="ECO:0000256" key="6">
    <source>
        <dbReference type="ARBA" id="ARBA00022737"/>
    </source>
</evidence>
<keyword evidence="6" id="KW-0677">Repeat</keyword>
<dbReference type="Gene3D" id="3.40.50.2000">
    <property type="entry name" value="Glycogen Phosphorylase B"/>
    <property type="match status" value="1"/>
</dbReference>
<dbReference type="SUPFAM" id="SSF53756">
    <property type="entry name" value="UDP-Glycosyltransferase/glycogen phosphorylase"/>
    <property type="match status" value="1"/>
</dbReference>
<keyword evidence="7 8" id="KW-0802">TPR repeat</keyword>
<organism evidence="10 11">
    <name type="scientific">Rhodoplanes serenus</name>
    <dbReference type="NCBI Taxonomy" id="200615"/>
    <lineage>
        <taxon>Bacteria</taxon>
        <taxon>Pseudomonadati</taxon>
        <taxon>Pseudomonadota</taxon>
        <taxon>Alphaproteobacteria</taxon>
        <taxon>Hyphomicrobiales</taxon>
        <taxon>Nitrobacteraceae</taxon>
        <taxon>Rhodoplanes</taxon>
    </lineage>
</organism>
<dbReference type="AlphaFoldDB" id="A0A3S4BWS8"/>
<dbReference type="EC" id="2.4.1.255" evidence="3"/>
<evidence type="ECO:0000256" key="4">
    <source>
        <dbReference type="ARBA" id="ARBA00022676"/>
    </source>
</evidence>
<evidence type="ECO:0000256" key="1">
    <source>
        <dbReference type="ARBA" id="ARBA00004922"/>
    </source>
</evidence>
<comment type="pathway">
    <text evidence="1">Protein modification; protein glycosylation.</text>
</comment>
<keyword evidence="4" id="KW-0328">Glycosyltransferase</keyword>
<protein>
    <recommendedName>
        <fullName evidence="3">protein O-GlcNAc transferase</fullName>
        <ecNumber evidence="3">2.4.1.255</ecNumber>
    </recommendedName>
</protein>
<reference evidence="11" key="1">
    <citation type="submission" date="2018-10" db="EMBL/GenBank/DDBJ databases">
        <authorList>
            <person name="Peiro R."/>
            <person name="Begona"/>
            <person name="Cbmso G."/>
            <person name="Lopez M."/>
            <person name="Gonzalez S."/>
            <person name="Sacristan E."/>
            <person name="Castillo E."/>
        </authorList>
    </citation>
    <scope>NUCLEOTIDE SEQUENCE [LARGE SCALE GENOMIC DNA]</scope>
</reference>
<feature type="repeat" description="TPR" evidence="8">
    <location>
        <begin position="48"/>
        <end position="81"/>
    </location>
</feature>
<gene>
    <name evidence="10" type="primary">yrrB_3</name>
    <name evidence="10" type="ORF">RHODGE_RHODGE_02510</name>
</gene>
<dbReference type="InterPro" id="IPR029489">
    <property type="entry name" value="OGT/SEC/SPY_C"/>
</dbReference>
<evidence type="ECO:0000259" key="9">
    <source>
        <dbReference type="Pfam" id="PF13844"/>
    </source>
</evidence>
<feature type="repeat" description="TPR" evidence="8">
    <location>
        <begin position="218"/>
        <end position="251"/>
    </location>
</feature>
<feature type="repeat" description="TPR" evidence="8">
    <location>
        <begin position="150"/>
        <end position="183"/>
    </location>
</feature>
<sequence length="714" mass="76319">MRNGSASEGKRGKAATLVAEAVEHLRCGAVAEAERLLRRALDRDPQQPDALQHLGVLAAQRGDVAAAIGLFERAVRAAPRSADARTNLGYALVLADRHAEALAAYDEAIRLSPGYAVAWNHRGHSLARLNRPDEALASYDRAVALEPGFADAHYNRGNLLTSVGRFDEAVSSYDRALALAPGRPLPAINRANALRALGRLDEAVAALDRVLAADPRQVLALVNRGHMLSDLKRFPEAIASYERAVSIEPGHPLAPSPLAWAAMAICDFPRAERAAAALADMVRQGRVMVQPFTLLSAVDDPALQLVGARASIATTVPPVPAPLVATARAAASGGADRDRLRIAYLSADFRRHATVPLIAGLMERHDRARFEVVAMSTGADDGSAERQRIRAAADSFVDAAGLTDAAIARQIHAQKVDILVDLNGHALGGRPGVLAHRPAPVQVNYLGYPGTSGADFVDYLIADEIILPPGCEPFYSEALVRLPGYYAAYDPGAVSVTDTPSRQAAGLPEQGFVFCCLNNTYKITRPVFEVWMRLLVAVPGSVLWLLGDTPAAVENLRREAAPHGVEADRLVFAARVPPEVHLARHRLADLFLDTTPVNAHTTACDALWTGLPVVTCPGRSFVSRVAASLLISAGFPELVAASLADYEALALRLATDPERLAACRARLAGDRHKLVPFDVDRLRGAIEAAYDEMWALHRAGEPPRTITVTATTPC</sequence>